<dbReference type="VEuPathDB" id="FungiDB:PV08_02544"/>
<evidence type="ECO:0000256" key="1">
    <source>
        <dbReference type="SAM" id="MobiDB-lite"/>
    </source>
</evidence>
<reference evidence="3 4" key="1">
    <citation type="submission" date="2015-01" db="EMBL/GenBank/DDBJ databases">
        <title>The Genome Sequence of Exophiala spinifera CBS89968.</title>
        <authorList>
            <consortium name="The Broad Institute Genomics Platform"/>
            <person name="Cuomo C."/>
            <person name="de Hoog S."/>
            <person name="Gorbushina A."/>
            <person name="Stielow B."/>
            <person name="Teixiera M."/>
            <person name="Abouelleil A."/>
            <person name="Chapman S.B."/>
            <person name="Priest M."/>
            <person name="Young S.K."/>
            <person name="Wortman J."/>
            <person name="Nusbaum C."/>
            <person name="Birren B."/>
        </authorList>
    </citation>
    <scope>NUCLEOTIDE SEQUENCE [LARGE SCALE GENOMIC DNA]</scope>
    <source>
        <strain evidence="3 4">CBS 89968</strain>
    </source>
</reference>
<feature type="region of interest" description="Disordered" evidence="1">
    <location>
        <begin position="894"/>
        <end position="914"/>
    </location>
</feature>
<dbReference type="GeneID" id="27329627"/>
<dbReference type="OrthoDB" id="3546893at2759"/>
<dbReference type="Proteomes" id="UP000053328">
    <property type="component" value="Unassembled WGS sequence"/>
</dbReference>
<dbReference type="RefSeq" id="XP_016238472.1">
    <property type="nucleotide sequence ID" value="XM_016376902.1"/>
</dbReference>
<evidence type="ECO:0000256" key="2">
    <source>
        <dbReference type="SAM" id="Phobius"/>
    </source>
</evidence>
<feature type="region of interest" description="Disordered" evidence="1">
    <location>
        <begin position="967"/>
        <end position="1032"/>
    </location>
</feature>
<gene>
    <name evidence="3" type="ORF">PV08_02544</name>
</gene>
<keyword evidence="4" id="KW-1185">Reference proteome</keyword>
<feature type="compositionally biased region" description="Pro residues" evidence="1">
    <location>
        <begin position="1004"/>
        <end position="1016"/>
    </location>
</feature>
<dbReference type="EMBL" id="KN847493">
    <property type="protein sequence ID" value="KIW18256.1"/>
    <property type="molecule type" value="Genomic_DNA"/>
</dbReference>
<feature type="transmembrane region" description="Helical" evidence="2">
    <location>
        <begin position="6"/>
        <end position="27"/>
    </location>
</feature>
<evidence type="ECO:0000313" key="4">
    <source>
        <dbReference type="Proteomes" id="UP000053328"/>
    </source>
</evidence>
<name>A0A0D1YSL3_9EURO</name>
<organism evidence="3 4">
    <name type="scientific">Exophiala spinifera</name>
    <dbReference type="NCBI Taxonomy" id="91928"/>
    <lineage>
        <taxon>Eukaryota</taxon>
        <taxon>Fungi</taxon>
        <taxon>Dikarya</taxon>
        <taxon>Ascomycota</taxon>
        <taxon>Pezizomycotina</taxon>
        <taxon>Eurotiomycetes</taxon>
        <taxon>Chaetothyriomycetidae</taxon>
        <taxon>Chaetothyriales</taxon>
        <taxon>Herpotrichiellaceae</taxon>
        <taxon>Exophiala</taxon>
    </lineage>
</organism>
<feature type="region of interest" description="Disordered" evidence="1">
    <location>
        <begin position="596"/>
        <end position="679"/>
    </location>
</feature>
<keyword evidence="2" id="KW-0472">Membrane</keyword>
<evidence type="ECO:0000313" key="3">
    <source>
        <dbReference type="EMBL" id="KIW18256.1"/>
    </source>
</evidence>
<keyword evidence="2" id="KW-1133">Transmembrane helix</keyword>
<proteinExistence type="predicted"/>
<dbReference type="AlphaFoldDB" id="A0A0D1YSL3"/>
<feature type="compositionally biased region" description="Polar residues" evidence="1">
    <location>
        <begin position="748"/>
        <end position="759"/>
    </location>
</feature>
<dbReference type="HOGENOM" id="CLU_005907_0_0_1"/>
<protein>
    <submittedName>
        <fullName evidence="3">Uncharacterized protein</fullName>
    </submittedName>
</protein>
<feature type="region of interest" description="Disordered" evidence="1">
    <location>
        <begin position="486"/>
        <end position="582"/>
    </location>
</feature>
<feature type="compositionally biased region" description="Polar residues" evidence="1">
    <location>
        <begin position="780"/>
        <end position="800"/>
    </location>
</feature>
<feature type="compositionally biased region" description="Basic and acidic residues" evidence="1">
    <location>
        <begin position="519"/>
        <end position="530"/>
    </location>
</feature>
<sequence>MWPVWLIIVVAVATAAVFTITGVLLAVRVERRRHRRLLHSHHLARHLTVYHRPDLGANDSTYSHVLLPDKNLSRVQMPYGIVAIGSGRRLSTENEKDDKARVRDLHKPNEIPPARGGKGGIKRSFTGRSLYIPKTRRQKGIQKVMPCDTAQNSPLSAIIELTDSERTPTIAAEIAGEARSSETSRKSERQFSIQWPLALSRSQPDAAPTEVLSMAARPSMLMRMGGKNAASGTSGPRPLIRAVSCSSTPSSPPEDALSVPSASFRYQHQHMHGTRHDDHQTPALSLEPEEHIFRSGVHSRLPNFDVDGGRSDVVLGARSKSPTPRLQAEPGRSTAGTLRAVKPSLHSIHASFDMVDASLDNEEEKSASKPIPAIFVRDDSFKTIDATHWDSPRKFKVNKTRAGFSNRRSMIETCRVSQWRATSDSFVTNDGGEYDLSELKRPASVATANPLQWDLRGEFAKVRRSLSPLEGSKNGHKRQNCVRIANLPVPTPNPRRVSNLPEVLEDQPPRAEQQCQRPASDDRQRRTRMAEDEELELDSSPRPTPIQSPFLNLPVLTPTLVRPQRKQYIQPPTSTTLDIPRPDSDTFSHITNDYAAKHVSPRPKPLSPTARHDVRLNSTPPSERNLQHPPFDSPILPSPALKSSTLYPRKSLVKGPRGHWPTGGMGHFESSHGESPLQHKTSTGAFFISREHLESGEVDLRRSVMLMRSLNSEHRLDNYTNVRSRLCPKDDLGVGGGQQMNAGLRTTSTCASSMPTVSSPFLERQTPRAKSSGEPAPPVSASSVRARQPSNSPSTMSTGAGSIWEDDTVGGDGDWTGASPEDTPTPTPGTHLQLRPVPQPAALRPKPSEATGGFRDKHQHHHRYDVQDLSRTFEGPDSLWEVQAETKRQLLTASRGRVPPPAPPKSGRKWHVPERGHGHGYGYGRTGINPRHFDENTGAGVGDAHSSYPSPLVRNLERAVSSGRWDTAGHVLDGQGSDVGNARNGRPRGRVYTTASVSRTDEPSPSPSPGPGPGPGPVFGLGLRFGNAPSPI</sequence>
<feature type="region of interest" description="Disordered" evidence="1">
    <location>
        <begin position="748"/>
        <end position="860"/>
    </location>
</feature>
<accession>A0A0D1YSL3</accession>
<keyword evidence="2" id="KW-0812">Transmembrane</keyword>